<feature type="active site" description="Charge relay system" evidence="5">
    <location>
        <position position="252"/>
    </location>
</feature>
<feature type="active site" description="Charge relay system" evidence="5">
    <location>
        <position position="285"/>
    </location>
</feature>
<dbReference type="InterPro" id="IPR022398">
    <property type="entry name" value="Peptidase_S8_His-AS"/>
</dbReference>
<organism evidence="8 9">
    <name type="scientific">Thalassobacterium maritimum</name>
    <dbReference type="NCBI Taxonomy" id="3041265"/>
    <lineage>
        <taxon>Bacteria</taxon>
        <taxon>Pseudomonadati</taxon>
        <taxon>Verrucomicrobiota</taxon>
        <taxon>Opitutia</taxon>
        <taxon>Puniceicoccales</taxon>
        <taxon>Coraliomargaritaceae</taxon>
        <taxon>Thalassobacterium</taxon>
    </lineage>
</organism>
<comment type="caution">
    <text evidence="8">The sequence shown here is derived from an EMBL/GenBank/DDBJ whole genome shotgun (WGS) entry which is preliminary data.</text>
</comment>
<evidence type="ECO:0000313" key="8">
    <source>
        <dbReference type="EMBL" id="MDQ8209641.1"/>
    </source>
</evidence>
<dbReference type="InterPro" id="IPR000209">
    <property type="entry name" value="Peptidase_S8/S53_dom"/>
</dbReference>
<evidence type="ECO:0000256" key="6">
    <source>
        <dbReference type="RuleBase" id="RU003355"/>
    </source>
</evidence>
<evidence type="ECO:0000256" key="5">
    <source>
        <dbReference type="PROSITE-ProRule" id="PRU01240"/>
    </source>
</evidence>
<dbReference type="InterPro" id="IPR023828">
    <property type="entry name" value="Peptidase_S8_Ser-AS"/>
</dbReference>
<sequence>MKRFSIFLYVFLGLAVLGIATLFQYKVSGKSKTPQQPIKSAASSHIKESFPHSVAPISISKPVIDDHQGSDSEVKTAEILRRVPQALKPREVISFDEIEGELERRVRRVIVSTESALGKILILEHIGVATIMQREIFSAEHLVVPIAKNANENVIAASIEQSGFRVTKPFPESDFLFAHLEVETPSALFESFEYLSSNLKGLANVELDGAGSGGGVPSDPSYSLQWHHQKIDSQASWDITQGDDSIIVAVLDTGVNMNLSEFSGRIVNGYDYANNDSNPSDDHGHGTAVAGAIAANANNGVLVAGVDWKCKLMPVKVLDSSNWGYYSWWAAGVNYAKNNGARVINLSAGGTGSSSALTSAINNVISDGVVFVTITQNDGIGSVSYPGSLTQAITVGATERNDTKTSFSNWGPQIDIVAPGRDIYTVNRYGNLDWWWGTSFAAPQVAGASALLLSIHPDLNQDSVAALLLAGAEDQVGGTQDVAGFDNYYGWGRLNIYNSILLAQTSPSVEVLPNKDLRLRWQPPQNAEFKNPYKVKWSNDMSSWNTINSPSITYDSTAEWIDDGSETGAPLDSSGKRFYIIEIGIE</sequence>
<evidence type="ECO:0000313" key="9">
    <source>
        <dbReference type="Proteomes" id="UP001225316"/>
    </source>
</evidence>
<dbReference type="PANTHER" id="PTHR43806">
    <property type="entry name" value="PEPTIDASE S8"/>
    <property type="match status" value="1"/>
</dbReference>
<comment type="similarity">
    <text evidence="1 5 6">Belongs to the peptidase S8 family.</text>
</comment>
<dbReference type="SUPFAM" id="SSF52743">
    <property type="entry name" value="Subtilisin-like"/>
    <property type="match status" value="1"/>
</dbReference>
<dbReference type="PROSITE" id="PS00137">
    <property type="entry name" value="SUBTILASE_HIS"/>
    <property type="match status" value="1"/>
</dbReference>
<dbReference type="Proteomes" id="UP001225316">
    <property type="component" value="Unassembled WGS sequence"/>
</dbReference>
<dbReference type="EMBL" id="JARXHW010000102">
    <property type="protein sequence ID" value="MDQ8209641.1"/>
    <property type="molecule type" value="Genomic_DNA"/>
</dbReference>
<gene>
    <name evidence="8" type="ORF">QEH52_19130</name>
</gene>
<evidence type="ECO:0000256" key="3">
    <source>
        <dbReference type="ARBA" id="ARBA00022801"/>
    </source>
</evidence>
<name>A0ABU1AZQ7_9BACT</name>
<dbReference type="InterPro" id="IPR036852">
    <property type="entry name" value="Peptidase_S8/S53_dom_sf"/>
</dbReference>
<proteinExistence type="inferred from homology"/>
<dbReference type="PROSITE" id="PS00138">
    <property type="entry name" value="SUBTILASE_SER"/>
    <property type="match status" value="1"/>
</dbReference>
<keyword evidence="3 5" id="KW-0378">Hydrolase</keyword>
<evidence type="ECO:0000256" key="4">
    <source>
        <dbReference type="ARBA" id="ARBA00022825"/>
    </source>
</evidence>
<dbReference type="InterPro" id="IPR050131">
    <property type="entry name" value="Peptidase_S8_subtilisin-like"/>
</dbReference>
<dbReference type="PRINTS" id="PR00723">
    <property type="entry name" value="SUBTILISIN"/>
</dbReference>
<evidence type="ECO:0000256" key="2">
    <source>
        <dbReference type="ARBA" id="ARBA00022670"/>
    </source>
</evidence>
<accession>A0ABU1AZQ7</accession>
<keyword evidence="4 5" id="KW-0720">Serine protease</keyword>
<protein>
    <submittedName>
        <fullName evidence="8">S8 family serine peptidase</fullName>
    </submittedName>
</protein>
<dbReference type="PROSITE" id="PS51892">
    <property type="entry name" value="SUBTILASE"/>
    <property type="match status" value="1"/>
</dbReference>
<evidence type="ECO:0000259" key="7">
    <source>
        <dbReference type="Pfam" id="PF00082"/>
    </source>
</evidence>
<dbReference type="InterPro" id="IPR015500">
    <property type="entry name" value="Peptidase_S8_subtilisin-rel"/>
</dbReference>
<dbReference type="PROSITE" id="PS00136">
    <property type="entry name" value="SUBTILASE_ASP"/>
    <property type="match status" value="1"/>
</dbReference>
<keyword evidence="2 5" id="KW-0645">Protease</keyword>
<feature type="active site" description="Charge relay system" evidence="5">
    <location>
        <position position="439"/>
    </location>
</feature>
<dbReference type="Pfam" id="PF00082">
    <property type="entry name" value="Peptidase_S8"/>
    <property type="match status" value="1"/>
</dbReference>
<dbReference type="Gene3D" id="3.40.50.200">
    <property type="entry name" value="Peptidase S8/S53 domain"/>
    <property type="match status" value="1"/>
</dbReference>
<evidence type="ECO:0000256" key="1">
    <source>
        <dbReference type="ARBA" id="ARBA00011073"/>
    </source>
</evidence>
<dbReference type="RefSeq" id="WP_308952559.1">
    <property type="nucleotide sequence ID" value="NZ_JARXHW010000102.1"/>
</dbReference>
<reference evidence="8 9" key="1">
    <citation type="submission" date="2023-04" db="EMBL/GenBank/DDBJ databases">
        <title>A novel bacteria isolated from coastal sediment.</title>
        <authorList>
            <person name="Liu X.-J."/>
            <person name="Du Z.-J."/>
        </authorList>
    </citation>
    <scope>NUCLEOTIDE SEQUENCE [LARGE SCALE GENOMIC DNA]</scope>
    <source>
        <strain evidence="8 9">SDUM461003</strain>
    </source>
</reference>
<keyword evidence="9" id="KW-1185">Reference proteome</keyword>
<dbReference type="PANTHER" id="PTHR43806:SF11">
    <property type="entry name" value="CEREVISIN-RELATED"/>
    <property type="match status" value="1"/>
</dbReference>
<dbReference type="InterPro" id="IPR023827">
    <property type="entry name" value="Peptidase_S8_Asp-AS"/>
</dbReference>
<feature type="domain" description="Peptidase S8/S53" evidence="7">
    <location>
        <begin position="244"/>
        <end position="492"/>
    </location>
</feature>